<dbReference type="EMBL" id="VZDO01000021">
    <property type="protein sequence ID" value="KAB0676725.1"/>
    <property type="molecule type" value="Genomic_DNA"/>
</dbReference>
<evidence type="ECO:0000256" key="1">
    <source>
        <dbReference type="SAM" id="MobiDB-lite"/>
    </source>
</evidence>
<dbReference type="Proteomes" id="UP000432089">
    <property type="component" value="Unassembled WGS sequence"/>
</dbReference>
<evidence type="ECO:0000313" key="2">
    <source>
        <dbReference type="EMBL" id="KAB0676725.1"/>
    </source>
</evidence>
<protein>
    <submittedName>
        <fullName evidence="2">Uncharacterized protein</fullName>
    </submittedName>
</protein>
<proteinExistence type="predicted"/>
<name>A0A7V7PKZ6_9HYPH</name>
<sequence length="85" mass="9245">MKNDPKGTTGEATPEPKREPDYAGLCANLVAMIDCTSWLFIENAGRAQTEKGEVYQLPIRIGDQLTAILILARDAAQAELAEALR</sequence>
<comment type="caution">
    <text evidence="2">The sequence shown here is derived from an EMBL/GenBank/DDBJ whole genome shotgun (WGS) entry which is preliminary data.</text>
</comment>
<keyword evidence="3" id="KW-1185">Reference proteome</keyword>
<reference evidence="2 3" key="1">
    <citation type="submission" date="2019-09" db="EMBL/GenBank/DDBJ databases">
        <title>YIM 132180 draft genome.</title>
        <authorList>
            <person name="Zhang K."/>
        </authorList>
    </citation>
    <scope>NUCLEOTIDE SEQUENCE [LARGE SCALE GENOMIC DNA]</scope>
    <source>
        <strain evidence="2 3">YIM 132180</strain>
    </source>
</reference>
<dbReference type="AlphaFoldDB" id="A0A7V7PKZ6"/>
<dbReference type="RefSeq" id="WP_150973131.1">
    <property type="nucleotide sequence ID" value="NZ_VZDO01000021.1"/>
</dbReference>
<evidence type="ECO:0000313" key="3">
    <source>
        <dbReference type="Proteomes" id="UP000432089"/>
    </source>
</evidence>
<feature type="region of interest" description="Disordered" evidence="1">
    <location>
        <begin position="1"/>
        <end position="20"/>
    </location>
</feature>
<organism evidence="2 3">
    <name type="scientific">Plantimonas leprariae</name>
    <dbReference type="NCBI Taxonomy" id="2615207"/>
    <lineage>
        <taxon>Bacteria</taxon>
        <taxon>Pseudomonadati</taxon>
        <taxon>Pseudomonadota</taxon>
        <taxon>Alphaproteobacteria</taxon>
        <taxon>Hyphomicrobiales</taxon>
        <taxon>Aurantimonadaceae</taxon>
        <taxon>Plantimonas</taxon>
    </lineage>
</organism>
<accession>A0A7V7PKZ6</accession>
<gene>
    <name evidence="2" type="ORF">F6X38_20715</name>
</gene>